<keyword evidence="1 3" id="KW-0963">Cytoplasm</keyword>
<dbReference type="EMBL" id="LR134204">
    <property type="protein sequence ID" value="VEB93518.1"/>
    <property type="molecule type" value="Genomic_DNA"/>
</dbReference>
<evidence type="ECO:0000256" key="2">
    <source>
        <dbReference type="ARBA" id="ARBA00023016"/>
    </source>
</evidence>
<reference evidence="4" key="1">
    <citation type="submission" date="2014-06" db="EMBL/GenBank/DDBJ databases">
        <authorList>
            <person name="Urmite Genomes Urmite Genomes"/>
        </authorList>
    </citation>
    <scope>NUCLEOTIDE SEQUENCE</scope>
</reference>
<dbReference type="Pfam" id="PF11183">
    <property type="entry name" value="PmrD"/>
    <property type="match status" value="1"/>
</dbReference>
<reference evidence="6" key="3">
    <citation type="submission" date="2018-10" db="EMBL/GenBank/DDBJ databases">
        <title>FDA dAtabase for Regulatory Grade micrObial Sequences (FDA-ARGOS): Supporting development and validation of Infectious Disease Dx tests.</title>
        <authorList>
            <person name="Campos J."/>
            <person name="Goldberg B."/>
            <person name="Tallon L.J."/>
            <person name="Sadzewicz L."/>
            <person name="Zhao X."/>
            <person name="Vavikolanu K."/>
            <person name="Mehta A."/>
            <person name="Aluvathingal J."/>
            <person name="Nadendla S."/>
            <person name="Geyer C."/>
            <person name="Nandy P."/>
            <person name="Yan Y."/>
            <person name="Sichtig H."/>
        </authorList>
    </citation>
    <scope>NUCLEOTIDE SEQUENCE</scope>
    <source>
        <strain evidence="6">FDAARGOS_526</strain>
    </source>
</reference>
<comment type="subcellular location">
    <subcellularLocation>
        <location evidence="3">Cytoplasm</location>
    </subcellularLocation>
</comment>
<dbReference type="EMBL" id="RKIT01000002">
    <property type="protein sequence ID" value="RSC19459.1"/>
    <property type="molecule type" value="Genomic_DNA"/>
</dbReference>
<reference evidence="5" key="5">
    <citation type="submission" date="2020-11" db="EMBL/GenBank/DDBJ databases">
        <title>Enhanced detection system for hospital associated transmission using whole genome sequencing surveillance.</title>
        <authorList>
            <person name="Harrison L.H."/>
            <person name="Van Tyne D."/>
            <person name="Marsh J.W."/>
            <person name="Griffith M.P."/>
            <person name="Snyder D.J."/>
            <person name="Cooper V.S."/>
            <person name="Mustapha M."/>
        </authorList>
    </citation>
    <scope>NUCLEOTIDE SEQUENCE</scope>
    <source>
        <strain evidence="5">CB00014</strain>
    </source>
</reference>
<reference evidence="9" key="2">
    <citation type="submission" date="2018-10" db="EMBL/GenBank/DDBJ databases">
        <title>FDA dAtabase for Regulatory Grade micrObial Sequences (FDA-ARGOS): Supporting development and validation of Infectious Disease Dx tests.</title>
        <authorList>
            <person name="Goldberg B."/>
            <person name="Campos J."/>
            <person name="Tallon L."/>
            <person name="Sadzewicz L."/>
            <person name="Zhao X."/>
            <person name="Vavikolanu K."/>
            <person name="Mehta A."/>
            <person name="Aluvathingal J."/>
            <person name="Nadendla S."/>
            <person name="Geyer C."/>
            <person name="Nandy P."/>
            <person name="Yan Y."/>
            <person name="Sichtig H."/>
        </authorList>
    </citation>
    <scope>NUCLEOTIDE SEQUENCE [LARGE SCALE GENOMIC DNA]</scope>
    <source>
        <strain evidence="9">FDAARGOS_526</strain>
    </source>
</reference>
<keyword evidence="2 3" id="KW-0346">Stress response</keyword>
<dbReference type="NCBIfam" id="NF007393">
    <property type="entry name" value="PRK09919.1"/>
    <property type="match status" value="1"/>
</dbReference>
<evidence type="ECO:0000313" key="8">
    <source>
        <dbReference type="Proteomes" id="UP000270272"/>
    </source>
</evidence>
<dbReference type="InterPro" id="IPR038679">
    <property type="entry name" value="PmrD_sf"/>
</dbReference>
<protein>
    <recommendedName>
        <fullName evidence="3">Anti-adapter protein IraM</fullName>
    </recommendedName>
</protein>
<comment type="function">
    <text evidence="3">Involved in the stabilization of the sigma stress factor RpoS.</text>
</comment>
<dbReference type="Proteomes" id="UP000807555">
    <property type="component" value="Unassembled WGS sequence"/>
</dbReference>
<evidence type="ECO:0000313" key="7">
    <source>
        <dbReference type="EMBL" id="VEB93518.1"/>
    </source>
</evidence>
<evidence type="ECO:0000313" key="5">
    <source>
        <dbReference type="EMBL" id="MBJ9868043.1"/>
    </source>
</evidence>
<evidence type="ECO:0000313" key="6">
    <source>
        <dbReference type="EMBL" id="RSC19459.1"/>
    </source>
</evidence>
<organism evidence="4">
    <name type="scientific">Citrobacter koseri</name>
    <name type="common">Citrobacter diversus</name>
    <dbReference type="NCBI Taxonomy" id="545"/>
    <lineage>
        <taxon>Bacteria</taxon>
        <taxon>Pseudomonadati</taxon>
        <taxon>Pseudomonadota</taxon>
        <taxon>Gammaproteobacteria</taxon>
        <taxon>Enterobacterales</taxon>
        <taxon>Enterobacteriaceae</taxon>
        <taxon>Citrobacter</taxon>
    </lineage>
</organism>
<name>A0A078LGZ6_CITKO</name>
<dbReference type="EMBL" id="JADVNV010000003">
    <property type="protein sequence ID" value="MBJ9868043.1"/>
    <property type="molecule type" value="Genomic_DNA"/>
</dbReference>
<reference evidence="7 8" key="4">
    <citation type="submission" date="2018-12" db="EMBL/GenBank/DDBJ databases">
        <authorList>
            <consortium name="Pathogen Informatics"/>
        </authorList>
    </citation>
    <scope>NUCLEOTIDE SEQUENCE [LARGE SCALE GENOMIC DNA]</scope>
    <source>
        <strain evidence="7 8">NCTC11075</strain>
    </source>
</reference>
<gene>
    <name evidence="3 5" type="primary">iraM</name>
    <name evidence="4" type="ORF">BN1086_02722</name>
    <name evidence="6" type="ORF">EGS84_22160</name>
    <name evidence="5" type="ORF">I5687_08800</name>
    <name evidence="7" type="ORF">NCTC11075_04412</name>
</gene>
<dbReference type="Proteomes" id="UP000282299">
    <property type="component" value="Unassembled WGS sequence"/>
</dbReference>
<evidence type="ECO:0000256" key="1">
    <source>
        <dbReference type="ARBA" id="ARBA00022490"/>
    </source>
</evidence>
<proteinExistence type="inferred from homology"/>
<evidence type="ECO:0000313" key="4">
    <source>
        <dbReference type="EMBL" id="CDZ84567.1"/>
    </source>
</evidence>
<dbReference type="InterPro" id="IPR044854">
    <property type="entry name" value="IraM/PmrD"/>
</dbReference>
<dbReference type="HAMAP" id="MF_01199">
    <property type="entry name" value="Anti_adapt_IraM"/>
    <property type="match status" value="1"/>
</dbReference>
<dbReference type="Proteomes" id="UP000270272">
    <property type="component" value="Chromosome"/>
</dbReference>
<comment type="similarity">
    <text evidence="3">Belongs to the IraM/RssC family.</text>
</comment>
<accession>A0A078LGZ6</accession>
<dbReference type="InterPro" id="IPR014448">
    <property type="entry name" value="Anti-adapter_IraM"/>
</dbReference>
<evidence type="ECO:0000313" key="9">
    <source>
        <dbReference type="Proteomes" id="UP000282299"/>
    </source>
</evidence>
<dbReference type="GO" id="GO:0009267">
    <property type="term" value="P:cellular response to starvation"/>
    <property type="evidence" value="ECO:0007669"/>
    <property type="project" value="UniProtKB-UniRule"/>
</dbReference>
<dbReference type="Gene3D" id="2.40.50.650">
    <property type="match status" value="1"/>
</dbReference>
<dbReference type="EMBL" id="LK931336">
    <property type="protein sequence ID" value="CDZ84567.1"/>
    <property type="molecule type" value="Genomic_DNA"/>
</dbReference>
<evidence type="ECO:0000256" key="3">
    <source>
        <dbReference type="HAMAP-Rule" id="MF_01199"/>
    </source>
</evidence>
<dbReference type="GO" id="GO:0005737">
    <property type="term" value="C:cytoplasm"/>
    <property type="evidence" value="ECO:0007669"/>
    <property type="project" value="UniProtKB-SubCell"/>
</dbReference>
<dbReference type="RefSeq" id="WP_047458657.1">
    <property type="nucleotide sequence ID" value="NZ_ABTEQQ020000001.1"/>
</dbReference>
<dbReference type="AlphaFoldDB" id="A0A078LGZ6"/>
<dbReference type="PATRIC" id="fig|545.11.peg.1155"/>
<sequence>MEWSVENNLVCPTTGTAFALTSGAENLKFILWYKGDYFLRTGSVISPEDSGVLANGKKRNIKILHVFPYSNALWASFHNRIDCPGNGVVTINHCARQQRCVFTLCPYGARTVTG</sequence>